<evidence type="ECO:0000256" key="2">
    <source>
        <dbReference type="ARBA" id="ARBA00022729"/>
    </source>
</evidence>
<evidence type="ECO:0000256" key="1">
    <source>
        <dbReference type="ARBA" id="ARBA00010634"/>
    </source>
</evidence>
<organism evidence="4 5">
    <name type="scientific">Candidatus Nitronauta litoralis</name>
    <dbReference type="NCBI Taxonomy" id="2705533"/>
    <lineage>
        <taxon>Bacteria</taxon>
        <taxon>Pseudomonadati</taxon>
        <taxon>Nitrospinota/Tectimicrobiota group</taxon>
        <taxon>Nitrospinota</taxon>
        <taxon>Nitrospinia</taxon>
        <taxon>Nitrospinales</taxon>
        <taxon>Nitrospinaceae</taxon>
        <taxon>Candidatus Nitronauta</taxon>
    </lineage>
</organism>
<dbReference type="GO" id="GO:0120010">
    <property type="term" value="P:intermembrane phospholipid transfer"/>
    <property type="evidence" value="ECO:0007669"/>
    <property type="project" value="TreeGrafter"/>
</dbReference>
<name>A0A7T0G1J2_9BACT</name>
<dbReference type="PRINTS" id="PR01805">
    <property type="entry name" value="VACJLIPOPROT"/>
</dbReference>
<dbReference type="InterPro" id="IPR007428">
    <property type="entry name" value="MlaA"/>
</dbReference>
<dbReference type="GO" id="GO:0016020">
    <property type="term" value="C:membrane"/>
    <property type="evidence" value="ECO:0007669"/>
    <property type="project" value="InterPro"/>
</dbReference>
<comment type="similarity">
    <text evidence="1">Belongs to the MlaA family.</text>
</comment>
<dbReference type="AlphaFoldDB" id="A0A7T0G1J2"/>
<gene>
    <name evidence="4" type="ORF">G3M70_14405</name>
</gene>
<dbReference type="EMBL" id="CP048685">
    <property type="protein sequence ID" value="QPJ63003.1"/>
    <property type="molecule type" value="Genomic_DNA"/>
</dbReference>
<proteinExistence type="inferred from homology"/>
<dbReference type="Pfam" id="PF04333">
    <property type="entry name" value="MlaA"/>
    <property type="match status" value="1"/>
</dbReference>
<feature type="compositionally biased region" description="Basic and acidic residues" evidence="3">
    <location>
        <begin position="53"/>
        <end position="78"/>
    </location>
</feature>
<protein>
    <submittedName>
        <fullName evidence="4">VacJ family lipoprotein</fullName>
    </submittedName>
</protein>
<feature type="region of interest" description="Disordered" evidence="3">
    <location>
        <begin position="53"/>
        <end position="108"/>
    </location>
</feature>
<evidence type="ECO:0000256" key="3">
    <source>
        <dbReference type="SAM" id="MobiDB-lite"/>
    </source>
</evidence>
<evidence type="ECO:0000313" key="5">
    <source>
        <dbReference type="Proteomes" id="UP000594688"/>
    </source>
</evidence>
<reference evidence="4 5" key="1">
    <citation type="submission" date="2020-02" db="EMBL/GenBank/DDBJ databases">
        <title>Genomic and physiological characterization of two novel Nitrospinaceae genera.</title>
        <authorList>
            <person name="Mueller A.J."/>
            <person name="Jung M.-Y."/>
            <person name="Strachan C.R."/>
            <person name="Herbold C.W."/>
            <person name="Kirkegaard R.H."/>
            <person name="Daims H."/>
        </authorList>
    </citation>
    <scope>NUCLEOTIDE SEQUENCE [LARGE SCALE GENOMIC DNA]</scope>
    <source>
        <strain evidence="4">EB</strain>
    </source>
</reference>
<dbReference type="PANTHER" id="PTHR30035">
    <property type="entry name" value="LIPOPROTEIN VACJ-RELATED"/>
    <property type="match status" value="1"/>
</dbReference>
<dbReference type="KEGG" id="nli:G3M70_14405"/>
<dbReference type="PANTHER" id="PTHR30035:SF3">
    <property type="entry name" value="INTERMEMBRANE PHOSPHOLIPID TRANSPORT SYSTEM LIPOPROTEIN MLAA"/>
    <property type="match status" value="1"/>
</dbReference>
<keyword evidence="4" id="KW-0449">Lipoprotein</keyword>
<sequence length="299" mass="32987">MELKTLSGSTILILSLLATPGLSMTSDSSFMNHSEQSIAGDDLLAKEIDIHLEKKTKPKKDEPGIQMEKKMPESPRAEPEEEFEDDPFASGEKEDKAEKDEDNLEGVNRAMHDVNDTIYQYFFRPLAKGYKEVMPDDGRKVLTNVFDNLKAPAKLVSSAIQGDTDKSGRVVSRFLINTTAGMGGMLDVAGEEYEIENVNEDFDQALASSGVESGDYLVLPVLGPTTTRGVVGRVVDTALNPLTYTGAGFFVNAAVNTTERVNETSGHIDDIDELNKSAIDPYEAQRHFYLELREKQIKE</sequence>
<accession>A0A7T0G1J2</accession>
<evidence type="ECO:0000313" key="4">
    <source>
        <dbReference type="EMBL" id="QPJ63003.1"/>
    </source>
</evidence>
<keyword evidence="2" id="KW-0732">Signal</keyword>
<dbReference type="Proteomes" id="UP000594688">
    <property type="component" value="Chromosome"/>
</dbReference>